<sequence length="390" mass="43855">MRIGVILNHFEPHQVPHAAPYGFALSRVRPEWTVDILCSTRSEMAFAKEIAGRFDGQTATIRALKVPLIFRLADPLLRQFTFARKVAVLQANIARLSQYDALIMPEMTSLALRRSAKMAGVKMIFTGHGAGDLYSNPFGNFDKRVETFDLVLLQGRRLARAMWAEGRLKDTSHAIIGYPKYEAVPQAPLRLFDDDKPVVVYNPTQNPRGSSWHRWGEAVLDRLAARDDLNVIFAPHALLFKRSWTRGARLPKRFRNHPRIKVDLGSRASSDMTYLRAADLYLGDQSSQVYEFINRPRPCVFLNPDEDNWKGNPSFRSWTFGPVVEDVADLDGAIDAALSEFERWRPAQQAALDEDAIGPEAPFADAPASERGARAIAAYMEQGSLSKDWA</sequence>
<dbReference type="RefSeq" id="WP_177193774.1">
    <property type="nucleotide sequence ID" value="NZ_FOVP01000003.1"/>
</dbReference>
<evidence type="ECO:0000313" key="1">
    <source>
        <dbReference type="EMBL" id="SFN48245.1"/>
    </source>
</evidence>
<proteinExistence type="predicted"/>
<reference evidence="2" key="1">
    <citation type="submission" date="2016-10" db="EMBL/GenBank/DDBJ databases">
        <authorList>
            <person name="Varghese N."/>
            <person name="Submissions S."/>
        </authorList>
    </citation>
    <scope>NUCLEOTIDE SEQUENCE [LARGE SCALE GENOMIC DNA]</scope>
    <source>
        <strain evidence="2">DSM 28463</strain>
    </source>
</reference>
<dbReference type="Proteomes" id="UP000198599">
    <property type="component" value="Unassembled WGS sequence"/>
</dbReference>
<dbReference type="GO" id="GO:0047355">
    <property type="term" value="F:CDP-glycerol glycerophosphotransferase activity"/>
    <property type="evidence" value="ECO:0007669"/>
    <property type="project" value="InterPro"/>
</dbReference>
<dbReference type="AlphaFoldDB" id="A0A1I4ZDA2"/>
<dbReference type="Pfam" id="PF04464">
    <property type="entry name" value="Glyphos_transf"/>
    <property type="match status" value="1"/>
</dbReference>
<dbReference type="Gene3D" id="3.40.50.12580">
    <property type="match status" value="1"/>
</dbReference>
<keyword evidence="2" id="KW-1185">Reference proteome</keyword>
<dbReference type="GO" id="GO:0016020">
    <property type="term" value="C:membrane"/>
    <property type="evidence" value="ECO:0007669"/>
    <property type="project" value="InterPro"/>
</dbReference>
<evidence type="ECO:0000313" key="2">
    <source>
        <dbReference type="Proteomes" id="UP000198599"/>
    </source>
</evidence>
<dbReference type="STRING" id="1005928.SAMN04487859_103138"/>
<dbReference type="InterPro" id="IPR007554">
    <property type="entry name" value="Glycerophosphate_synth"/>
</dbReference>
<organism evidence="1 2">
    <name type="scientific">Roseovarius lutimaris</name>
    <dbReference type="NCBI Taxonomy" id="1005928"/>
    <lineage>
        <taxon>Bacteria</taxon>
        <taxon>Pseudomonadati</taxon>
        <taxon>Pseudomonadota</taxon>
        <taxon>Alphaproteobacteria</taxon>
        <taxon>Rhodobacterales</taxon>
        <taxon>Roseobacteraceae</taxon>
        <taxon>Roseovarius</taxon>
    </lineage>
</organism>
<dbReference type="EMBL" id="FOVP01000003">
    <property type="protein sequence ID" value="SFN48245.1"/>
    <property type="molecule type" value="Genomic_DNA"/>
</dbReference>
<name>A0A1I4ZDA2_9RHOB</name>
<accession>A0A1I4ZDA2</accession>
<dbReference type="InterPro" id="IPR043148">
    <property type="entry name" value="TagF_C"/>
</dbReference>
<keyword evidence="1" id="KW-0808">Transferase</keyword>
<gene>
    <name evidence="1" type="ORF">SAMN04487859_103138</name>
</gene>
<dbReference type="SUPFAM" id="SSF53756">
    <property type="entry name" value="UDP-Glycosyltransferase/glycogen phosphorylase"/>
    <property type="match status" value="1"/>
</dbReference>
<protein>
    <submittedName>
        <fullName evidence="1">CDP-Glycerol:Poly(Glycerophosphate) glycerophosphotransferase</fullName>
    </submittedName>
</protein>